<dbReference type="SUPFAM" id="SSF53474">
    <property type="entry name" value="alpha/beta-Hydrolases"/>
    <property type="match status" value="1"/>
</dbReference>
<dbReference type="PANTHER" id="PTHR43433">
    <property type="entry name" value="HYDROLASE, ALPHA/BETA FOLD FAMILY PROTEIN"/>
    <property type="match status" value="1"/>
</dbReference>
<evidence type="ECO:0000313" key="3">
    <source>
        <dbReference type="Proteomes" id="UP000292003"/>
    </source>
</evidence>
<comment type="caution">
    <text evidence="2">The sequence shown here is derived from an EMBL/GenBank/DDBJ whole genome shotgun (WGS) entry which is preliminary data.</text>
</comment>
<proteinExistence type="predicted"/>
<keyword evidence="2" id="KW-0378">Hydrolase</keyword>
<organism evidence="2 3">
    <name type="scientific">Amycolatopsis suaedae</name>
    <dbReference type="NCBI Taxonomy" id="2510978"/>
    <lineage>
        <taxon>Bacteria</taxon>
        <taxon>Bacillati</taxon>
        <taxon>Actinomycetota</taxon>
        <taxon>Actinomycetes</taxon>
        <taxon>Pseudonocardiales</taxon>
        <taxon>Pseudonocardiaceae</taxon>
        <taxon>Amycolatopsis</taxon>
    </lineage>
</organism>
<dbReference type="Proteomes" id="UP000292003">
    <property type="component" value="Unassembled WGS sequence"/>
</dbReference>
<accession>A0A4Q7J7H1</accession>
<dbReference type="RefSeq" id="WP_130476131.1">
    <property type="nucleotide sequence ID" value="NZ_SFCC01000007.1"/>
</dbReference>
<reference evidence="2 3" key="1">
    <citation type="submission" date="2019-02" db="EMBL/GenBank/DDBJ databases">
        <title>Draft genome sequence of Amycolatopsis sp. 8-3EHSu isolated from roots of Suaeda maritima.</title>
        <authorList>
            <person name="Duangmal K."/>
            <person name="Chantavorakit T."/>
        </authorList>
    </citation>
    <scope>NUCLEOTIDE SEQUENCE [LARGE SCALE GENOMIC DNA]</scope>
    <source>
        <strain evidence="2 3">8-3EHSu</strain>
    </source>
</reference>
<dbReference type="AlphaFoldDB" id="A0A4Q7J7H1"/>
<sequence>MQQDGMCLVDHGELHVRRAGSGPALLLVAGGLGGASSYRALSARLADEYTVLTYDRRAHFASTDRTTGPLTVATQADDARAVIEHFGFDQALVFGTSAGALIGLDLAARHPGVVTGLIAHEPPAVTLLPDADEWLDFADYQVERAASGDVFGAFTGFVQSLAGAGLPDLRAVRLPNQREWEVLFAREIREFYGYEPDLPALRKSGVEITPAAGEGSRGYYHYRPARALAVELGMPFVEVPGAHLAPQRNAPRFAETLKSLLAELTP</sequence>
<feature type="domain" description="AB hydrolase-1" evidence="1">
    <location>
        <begin position="23"/>
        <end position="153"/>
    </location>
</feature>
<name>A0A4Q7J7H1_9PSEU</name>
<dbReference type="OrthoDB" id="3210164at2"/>
<dbReference type="Pfam" id="PF00561">
    <property type="entry name" value="Abhydrolase_1"/>
    <property type="match status" value="1"/>
</dbReference>
<evidence type="ECO:0000259" key="1">
    <source>
        <dbReference type="Pfam" id="PF00561"/>
    </source>
</evidence>
<gene>
    <name evidence="2" type="ORF">EWH70_15715</name>
</gene>
<protein>
    <submittedName>
        <fullName evidence="2">Alpha/beta fold hydrolase</fullName>
    </submittedName>
</protein>
<dbReference type="EMBL" id="SFCC01000007">
    <property type="protein sequence ID" value="RZQ63127.1"/>
    <property type="molecule type" value="Genomic_DNA"/>
</dbReference>
<dbReference type="PANTHER" id="PTHR43433:SF5">
    <property type="entry name" value="AB HYDROLASE-1 DOMAIN-CONTAINING PROTEIN"/>
    <property type="match status" value="1"/>
</dbReference>
<dbReference type="Gene3D" id="3.40.50.1820">
    <property type="entry name" value="alpha/beta hydrolase"/>
    <property type="match status" value="1"/>
</dbReference>
<evidence type="ECO:0000313" key="2">
    <source>
        <dbReference type="EMBL" id="RZQ63127.1"/>
    </source>
</evidence>
<dbReference type="InterPro" id="IPR000073">
    <property type="entry name" value="AB_hydrolase_1"/>
</dbReference>
<keyword evidence="3" id="KW-1185">Reference proteome</keyword>
<dbReference type="InterPro" id="IPR050471">
    <property type="entry name" value="AB_hydrolase"/>
</dbReference>
<dbReference type="GO" id="GO:0046503">
    <property type="term" value="P:glycerolipid catabolic process"/>
    <property type="evidence" value="ECO:0007669"/>
    <property type="project" value="TreeGrafter"/>
</dbReference>
<dbReference type="GO" id="GO:0004806">
    <property type="term" value="F:triacylglycerol lipase activity"/>
    <property type="evidence" value="ECO:0007669"/>
    <property type="project" value="TreeGrafter"/>
</dbReference>
<dbReference type="InterPro" id="IPR029058">
    <property type="entry name" value="AB_hydrolase_fold"/>
</dbReference>